<sequence>MDFYTMHEKNGKLYFEIEGDNLFEDFLELMSEKSVFNVHKEGENTLTINSVEITWLYENKKNIIMAESSLFAKGTIEFALENYKIIFEEENKIHDEQDNEENENYSDVDNFKEFHGPTHLHSIDLKDMFKLARQMDEMMNYYQDEFEQNEEMDPKEKSLRNYLENYKHNALIGALSLTQEEFIKLSSKDFKRVQDYIDEALQEDVLKHFDICKIDDANLTVFKVKPLMQELNIKTNFIKSKNPITKNIKEYFFDLLKAGAFVYAGDSERIATVSHIYYFLQRELCEKYNEKKKALVFNNQLIEDFCSSLPNYKILNKVNLALQGCRVTRGKNRILMLDDIEDLYEDWDKEEYIEVFITDNKNGRKLIAYDVYDLNLSEEELNQKIDIFKEQVKQFGEQFNFDTIETFLSERFQEESDSDPLKDNEDINLDNEDNQNPDSKDENDDIKFIPLSLEEQKNIREILNLDESKNIESFHQKIINKIFSDIFERLCGESSLANSILDDDTMYNLIHDQIFEFVMGKSVSKNTFKKINILTFMPVFKTKEDERYYTLEVEDKRIAFKLNQDSFKTLLKCGVVITEKHLKQLKEAKDLFALLHKLNVKFFNEYLHVHKGQKCTTRKGGLICLNDLRKIDDLEDFLQSHPRFVMLEQILEILTQIKDLNSSQKEEFLQNYDFKNWEYENNEIFIYDKVETKYNNSMRFINSKKENRKPKSEIRLLAHTQIDCNEQEIEEQAVELFEGFSQNEAEFALIMILDYLNMVQESEFDNILDVKIIKSPQFHANTNFYQSLDEFLKKEEIFNIVFIRDSNEIFYYLSKVFRILRFKINFNFCLKNTDTELQVFVIENEQNKNLKTALLIGASVEEIGILKFIKEKKFNKNALPFMANLYVEIDGAMALNSCFYQGRYTLKYKDEFIEIDRYIGHIFSFCEDYFSKYLRSDLKKIVVGYMVRELSEKYEYDGEEYEEKYDEKEYEEFKCYFDEKFPSYIDFYTNFCSSLFVHEKDDVLYIMFCKDKKIYTNSSLEYDFKYIDKVIRKYFPFCTQEFKSYSSPYTFCGLKTSYIQEELQIEKLKINKNEFESENFISLESAKLAKNLYDNLKPFDGLNALKFYEEFKKIYLTPMQFLKEEDKEYTEFEIDISIHDESKRGYISFRFEKVFRTFLEDEYIAGSLNMVIKFRKTSESKFKSQSYSSLDNEGEFVKFAGLEEVEELEDLELSYQDHEIRNKKIFEFIEQNNAFKHFFYDENYKEFEVSFSSAHQDCDVVWIDNVFTLQENKQLSFLDKVTSFFKK</sequence>
<dbReference type="Proteomes" id="UP000309584">
    <property type="component" value="Unassembled WGS sequence"/>
</dbReference>
<evidence type="ECO:0000313" key="3">
    <source>
        <dbReference type="Proteomes" id="UP000309584"/>
    </source>
</evidence>
<keyword evidence="3" id="KW-1185">Reference proteome</keyword>
<gene>
    <name evidence="2" type="ORF">CQA75_00085</name>
</gene>
<proteinExistence type="predicted"/>
<feature type="compositionally biased region" description="Basic and acidic residues" evidence="1">
    <location>
        <begin position="413"/>
        <end position="425"/>
    </location>
</feature>
<evidence type="ECO:0000313" key="2">
    <source>
        <dbReference type="EMBL" id="TKX34686.1"/>
    </source>
</evidence>
<feature type="region of interest" description="Disordered" evidence="1">
    <location>
        <begin position="413"/>
        <end position="444"/>
    </location>
</feature>
<accession>A0ABY2TL78</accession>
<evidence type="ECO:0000256" key="1">
    <source>
        <dbReference type="SAM" id="MobiDB-lite"/>
    </source>
</evidence>
<name>A0ABY2TL78_9BACT</name>
<dbReference type="RefSeq" id="WP_137623038.1">
    <property type="nucleotide sequence ID" value="NZ_NXLY01000001.1"/>
</dbReference>
<comment type="caution">
    <text evidence="2">The sequence shown here is derived from an EMBL/GenBank/DDBJ whole genome shotgun (WGS) entry which is preliminary data.</text>
</comment>
<protein>
    <submittedName>
        <fullName evidence="2">Uncharacterized protein</fullName>
    </submittedName>
</protein>
<organism evidence="2 3">
    <name type="scientific">Campylobacter taeniopygiae</name>
    <dbReference type="NCBI Taxonomy" id="2510188"/>
    <lineage>
        <taxon>Bacteria</taxon>
        <taxon>Pseudomonadati</taxon>
        <taxon>Campylobacterota</taxon>
        <taxon>Epsilonproteobacteria</taxon>
        <taxon>Campylobacterales</taxon>
        <taxon>Campylobacteraceae</taxon>
        <taxon>Campylobacter</taxon>
    </lineage>
</organism>
<dbReference type="EMBL" id="NXLY01000001">
    <property type="protein sequence ID" value="TKX34686.1"/>
    <property type="molecule type" value="Genomic_DNA"/>
</dbReference>
<feature type="compositionally biased region" description="Acidic residues" evidence="1">
    <location>
        <begin position="426"/>
        <end position="435"/>
    </location>
</feature>
<reference evidence="2 3" key="1">
    <citation type="submission" date="2018-05" db="EMBL/GenBank/DDBJ databases">
        <title>Novel Campyloabacter and Helicobacter Species and Strains.</title>
        <authorList>
            <person name="Mannion A.J."/>
            <person name="Shen Z."/>
            <person name="Fox J.G."/>
        </authorList>
    </citation>
    <scope>NUCLEOTIDE SEQUENCE [LARGE SCALE GENOMIC DNA]</scope>
    <source>
        <strain evidence="3">MIT10-5678</strain>
    </source>
</reference>